<name>A0A934S501_9BACT</name>
<dbReference type="Pfam" id="PF12833">
    <property type="entry name" value="HTH_18"/>
    <property type="match status" value="1"/>
</dbReference>
<dbReference type="Proteomes" id="UP000617628">
    <property type="component" value="Unassembled WGS sequence"/>
</dbReference>
<evidence type="ECO:0000256" key="3">
    <source>
        <dbReference type="ARBA" id="ARBA00023163"/>
    </source>
</evidence>
<dbReference type="InterPro" id="IPR014710">
    <property type="entry name" value="RmlC-like_jellyroll"/>
</dbReference>
<proteinExistence type="predicted"/>
<dbReference type="InterPro" id="IPR018060">
    <property type="entry name" value="HTH_AraC"/>
</dbReference>
<accession>A0A934S501</accession>
<dbReference type="PANTHER" id="PTHR43280">
    <property type="entry name" value="ARAC-FAMILY TRANSCRIPTIONAL REGULATOR"/>
    <property type="match status" value="1"/>
</dbReference>
<reference evidence="5" key="1">
    <citation type="submission" date="2021-01" db="EMBL/GenBank/DDBJ databases">
        <title>Modified the classification status of verrucomicrobia.</title>
        <authorList>
            <person name="Feng X."/>
        </authorList>
    </citation>
    <scope>NUCLEOTIDE SEQUENCE</scope>
    <source>
        <strain evidence="5">KCTC 13126</strain>
    </source>
</reference>
<dbReference type="Gene3D" id="2.60.120.10">
    <property type="entry name" value="Jelly Rolls"/>
    <property type="match status" value="1"/>
</dbReference>
<protein>
    <submittedName>
        <fullName evidence="5">Helix-turn-helix domain-containing protein</fullName>
    </submittedName>
</protein>
<sequence>MIKTKLPHYEIVDRDPFKQFTCREFWLPAFESPYHQHLEIEITGITASEGFLHVGGEVTTFKPGECFLLGPKLPHKFHNPQPGQSKEDWARSLVLHFEESCLGEDFFQLPELEKAKNVLANSSRGLRFSKQSSKAAIRILWELNKSRGIHRLTLFLELLECLANDDAAEFLTPVTHLPYTTHSTNRIDRVTRYVYDHLDSKITLEEIARICDMNTSSFSRFFKAATGRTLTSFISEIRFRESCRLLKQTEHSVTDIAFECGYESLSTFNRQFRRFSNLSPRDYRKDSLKQELVC</sequence>
<evidence type="ECO:0000259" key="4">
    <source>
        <dbReference type="PROSITE" id="PS01124"/>
    </source>
</evidence>
<evidence type="ECO:0000313" key="5">
    <source>
        <dbReference type="EMBL" id="MBK1879093.1"/>
    </source>
</evidence>
<comment type="caution">
    <text evidence="5">The sequence shown here is derived from an EMBL/GenBank/DDBJ whole genome shotgun (WGS) entry which is preliminary data.</text>
</comment>
<dbReference type="PROSITE" id="PS01124">
    <property type="entry name" value="HTH_ARAC_FAMILY_2"/>
    <property type="match status" value="1"/>
</dbReference>
<dbReference type="GO" id="GO:0003700">
    <property type="term" value="F:DNA-binding transcription factor activity"/>
    <property type="evidence" value="ECO:0007669"/>
    <property type="project" value="InterPro"/>
</dbReference>
<dbReference type="InterPro" id="IPR020449">
    <property type="entry name" value="Tscrpt_reg_AraC-type_HTH"/>
</dbReference>
<organism evidence="5 6">
    <name type="scientific">Pelagicoccus mobilis</name>
    <dbReference type="NCBI Taxonomy" id="415221"/>
    <lineage>
        <taxon>Bacteria</taxon>
        <taxon>Pseudomonadati</taxon>
        <taxon>Verrucomicrobiota</taxon>
        <taxon>Opitutia</taxon>
        <taxon>Puniceicoccales</taxon>
        <taxon>Pelagicoccaceae</taxon>
        <taxon>Pelagicoccus</taxon>
    </lineage>
</organism>
<keyword evidence="3" id="KW-0804">Transcription</keyword>
<evidence type="ECO:0000256" key="2">
    <source>
        <dbReference type="ARBA" id="ARBA00023125"/>
    </source>
</evidence>
<evidence type="ECO:0000313" key="6">
    <source>
        <dbReference type="Proteomes" id="UP000617628"/>
    </source>
</evidence>
<dbReference type="PRINTS" id="PR00032">
    <property type="entry name" value="HTHARAC"/>
</dbReference>
<dbReference type="SMART" id="SM00342">
    <property type="entry name" value="HTH_ARAC"/>
    <property type="match status" value="1"/>
</dbReference>
<keyword evidence="1" id="KW-0805">Transcription regulation</keyword>
<dbReference type="PANTHER" id="PTHR43280:SF27">
    <property type="entry name" value="TRANSCRIPTIONAL REGULATOR MTLR"/>
    <property type="match status" value="1"/>
</dbReference>
<dbReference type="RefSeq" id="WP_200357306.1">
    <property type="nucleotide sequence ID" value="NZ_JAENIL010000040.1"/>
</dbReference>
<dbReference type="Gene3D" id="1.10.10.60">
    <property type="entry name" value="Homeodomain-like"/>
    <property type="match status" value="2"/>
</dbReference>
<evidence type="ECO:0000256" key="1">
    <source>
        <dbReference type="ARBA" id="ARBA00023015"/>
    </source>
</evidence>
<keyword evidence="6" id="KW-1185">Reference proteome</keyword>
<keyword evidence="2" id="KW-0238">DNA-binding</keyword>
<feature type="domain" description="HTH araC/xylS-type" evidence="4">
    <location>
        <begin position="188"/>
        <end position="286"/>
    </location>
</feature>
<dbReference type="SUPFAM" id="SSF46689">
    <property type="entry name" value="Homeodomain-like"/>
    <property type="match status" value="2"/>
</dbReference>
<dbReference type="InterPro" id="IPR011051">
    <property type="entry name" value="RmlC_Cupin_sf"/>
</dbReference>
<dbReference type="InterPro" id="IPR009057">
    <property type="entry name" value="Homeodomain-like_sf"/>
</dbReference>
<dbReference type="EMBL" id="JAENIL010000040">
    <property type="protein sequence ID" value="MBK1879093.1"/>
    <property type="molecule type" value="Genomic_DNA"/>
</dbReference>
<dbReference type="AlphaFoldDB" id="A0A934S501"/>
<dbReference type="SUPFAM" id="SSF51182">
    <property type="entry name" value="RmlC-like cupins"/>
    <property type="match status" value="1"/>
</dbReference>
<gene>
    <name evidence="5" type="ORF">JIN87_19570</name>
</gene>
<dbReference type="GO" id="GO:0043565">
    <property type="term" value="F:sequence-specific DNA binding"/>
    <property type="evidence" value="ECO:0007669"/>
    <property type="project" value="InterPro"/>
</dbReference>